<dbReference type="GO" id="GO:0008270">
    <property type="term" value="F:zinc ion binding"/>
    <property type="evidence" value="ECO:0007669"/>
    <property type="project" value="InterPro"/>
</dbReference>
<dbReference type="Gene3D" id="3.30.2010.30">
    <property type="match status" value="1"/>
</dbReference>
<evidence type="ECO:0000256" key="7">
    <source>
        <dbReference type="ARBA" id="ARBA00022670"/>
    </source>
</evidence>
<proteinExistence type="inferred from homology"/>
<keyword evidence="10" id="KW-0862">Zinc</keyword>
<gene>
    <name evidence="17" type="primary">pepN</name>
    <name evidence="17" type="ORF">H2677_09680</name>
</gene>
<evidence type="ECO:0000256" key="4">
    <source>
        <dbReference type="ARBA" id="ARBA00012564"/>
    </source>
</evidence>
<dbReference type="GO" id="GO:0006508">
    <property type="term" value="P:proteolysis"/>
    <property type="evidence" value="ECO:0007669"/>
    <property type="project" value="UniProtKB-UniRule"/>
</dbReference>
<dbReference type="InterPro" id="IPR024601">
    <property type="entry name" value="Peptidase_M1_pepN_C"/>
</dbReference>
<dbReference type="Pfam" id="PF17900">
    <property type="entry name" value="Peptidase_M1_N"/>
    <property type="match status" value="1"/>
</dbReference>
<feature type="domain" description="Peptidase M1 membrane alanine aminopeptidase" evidence="13">
    <location>
        <begin position="232"/>
        <end position="444"/>
    </location>
</feature>
<comment type="cofactor">
    <cofactor evidence="2">
        <name>Zn(2+)</name>
        <dbReference type="ChEBI" id="CHEBI:29105"/>
    </cofactor>
</comment>
<accession>A0AAX1MDP1</accession>
<evidence type="ECO:0000256" key="3">
    <source>
        <dbReference type="ARBA" id="ARBA00010136"/>
    </source>
</evidence>
<organism evidence="17 18">
    <name type="scientific">Acinetobacter junii</name>
    <dbReference type="NCBI Taxonomy" id="40215"/>
    <lineage>
        <taxon>Bacteria</taxon>
        <taxon>Pseudomonadati</taxon>
        <taxon>Pseudomonadota</taxon>
        <taxon>Gammaproteobacteria</taxon>
        <taxon>Moraxellales</taxon>
        <taxon>Moraxellaceae</taxon>
        <taxon>Acinetobacter</taxon>
    </lineage>
</organism>
<evidence type="ECO:0000256" key="1">
    <source>
        <dbReference type="ARBA" id="ARBA00000098"/>
    </source>
</evidence>
<evidence type="ECO:0000256" key="8">
    <source>
        <dbReference type="ARBA" id="ARBA00022723"/>
    </source>
</evidence>
<dbReference type="InterPro" id="IPR038438">
    <property type="entry name" value="PepN_Ig-like_sf"/>
</dbReference>
<dbReference type="FunFam" id="3.30.2010.30:FF:000002">
    <property type="entry name" value="Putative aminopeptidase N"/>
    <property type="match status" value="1"/>
</dbReference>
<dbReference type="CDD" id="cd09600">
    <property type="entry name" value="M1_APN"/>
    <property type="match status" value="1"/>
</dbReference>
<dbReference type="Gene3D" id="2.60.40.1730">
    <property type="entry name" value="tricorn interacting facor f3 domain"/>
    <property type="match status" value="1"/>
</dbReference>
<evidence type="ECO:0000259" key="15">
    <source>
        <dbReference type="Pfam" id="PF17432"/>
    </source>
</evidence>
<dbReference type="InterPro" id="IPR001930">
    <property type="entry name" value="Peptidase_M1"/>
</dbReference>
<keyword evidence="11" id="KW-0482">Metalloprotease</keyword>
<dbReference type="GeneID" id="70092786"/>
<keyword evidence="6 17" id="KW-0031">Aminopeptidase</keyword>
<dbReference type="SUPFAM" id="SSF63737">
    <property type="entry name" value="Leukotriene A4 hydrolase N-terminal domain"/>
    <property type="match status" value="1"/>
</dbReference>
<comment type="similarity">
    <text evidence="3">Belongs to the peptidase M1 family.</text>
</comment>
<protein>
    <recommendedName>
        <fullName evidence="5 12">Aminopeptidase N</fullName>
        <ecNumber evidence="4 12">3.4.11.2</ecNumber>
    </recommendedName>
</protein>
<dbReference type="GO" id="GO:0008237">
    <property type="term" value="F:metallopeptidase activity"/>
    <property type="evidence" value="ECO:0007669"/>
    <property type="project" value="UniProtKB-UniRule"/>
</dbReference>
<evidence type="ECO:0000256" key="6">
    <source>
        <dbReference type="ARBA" id="ARBA00022438"/>
    </source>
</evidence>
<evidence type="ECO:0000313" key="17">
    <source>
        <dbReference type="EMBL" id="QUY35548.1"/>
    </source>
</evidence>
<dbReference type="Pfam" id="PF11940">
    <property type="entry name" value="DUF3458"/>
    <property type="match status" value="1"/>
</dbReference>
<dbReference type="AlphaFoldDB" id="A0AAX1MDP1"/>
<keyword evidence="9 17" id="KW-0378">Hydrolase</keyword>
<dbReference type="InterPro" id="IPR027268">
    <property type="entry name" value="Peptidase_M4/M1_CTD_sf"/>
</dbReference>
<dbReference type="InterPro" id="IPR035414">
    <property type="entry name" value="Peptidase_M1_pepN_Ig-like"/>
</dbReference>
<evidence type="ECO:0000259" key="13">
    <source>
        <dbReference type="Pfam" id="PF01433"/>
    </source>
</evidence>
<dbReference type="Gene3D" id="2.60.40.1840">
    <property type="match status" value="1"/>
</dbReference>
<evidence type="ECO:0000256" key="10">
    <source>
        <dbReference type="ARBA" id="ARBA00022833"/>
    </source>
</evidence>
<evidence type="ECO:0000256" key="11">
    <source>
        <dbReference type="ARBA" id="ARBA00023049"/>
    </source>
</evidence>
<dbReference type="Gene3D" id="1.10.390.10">
    <property type="entry name" value="Neutral Protease Domain 2"/>
    <property type="match status" value="1"/>
</dbReference>
<keyword evidence="7" id="KW-0645">Protease</keyword>
<dbReference type="InterPro" id="IPR042097">
    <property type="entry name" value="Aminopeptidase_N-like_N_sf"/>
</dbReference>
<dbReference type="EC" id="3.4.11.2" evidence="4 12"/>
<dbReference type="Pfam" id="PF17432">
    <property type="entry name" value="DUF3458_C"/>
    <property type="match status" value="1"/>
</dbReference>
<dbReference type="InterPro" id="IPR037144">
    <property type="entry name" value="Peptidase_M1_pepN_C_sf"/>
</dbReference>
<keyword evidence="8" id="KW-0479">Metal-binding</keyword>
<evidence type="ECO:0000259" key="14">
    <source>
        <dbReference type="Pfam" id="PF11940"/>
    </source>
</evidence>
<feature type="domain" description="Aminopeptidase N-like N-terminal" evidence="16">
    <location>
        <begin position="52"/>
        <end position="192"/>
    </location>
</feature>
<feature type="domain" description="Peptidase M1 alanyl aminopeptidase Ig-like fold" evidence="14">
    <location>
        <begin position="450"/>
        <end position="555"/>
    </location>
</feature>
<evidence type="ECO:0000256" key="5">
    <source>
        <dbReference type="ARBA" id="ARBA00015611"/>
    </source>
</evidence>
<comment type="catalytic activity">
    <reaction evidence="1">
        <text>Release of an N-terminal amino acid, Xaa-|-Yaa- from a peptide, amide or arylamide. Xaa is preferably Ala, but may be most amino acids including Pro (slow action). When a terminal hydrophobic residue is followed by a prolyl residue, the two may be released as an intact Xaa-Pro dipeptide.</text>
        <dbReference type="EC" id="3.4.11.2"/>
    </reaction>
</comment>
<sequence>MNIAAQPPVQADQTIYLKDYQKPSFLVESINLNIQVYDDHTIVDSTLVMKRQAAGALILLGRDLELKSIQLNGELLTADQYELDTEQLKITNAPDEVIIQNQVIIHPESNTQLEGLYKAGDLFVTQNEPEGFRKITFYPDRPDVLSVFTTRVEADKKYPVLLANGNLLETGEAGEDRHFAIWQDPTKKPSYLFACVIGDLAVLRDRYTTSEGRDVALEIYAIEKDIPKCHIAMEALKHSMRWDEEHYGRPYDLDNYMIVAVSQFNMGAMENKGLNIFNTSCVLADEEFTTDAAIMRVQSVIAHEYFHNWTGNRITCRDWFQLCLKEGLTVFRDQSFSEDLQSAAVQRIDDVAVLKAHQFPEDAGPLSHPPRPDHFVEINNFYTATVYEKGAEINRMMATLLGKEKYPKGTDEYFLRHDGQAVTVEDWVAALSAGSGVDLSNFLTWYNQPGTPKLEAKGEYDAAAKTYRLNLKQSLKAHPKYPNLKAVPIPVALALFNAKTGEQYTLHSADLFVNDVKDGVYLFDQDEATIEFTDVTEQPVASLLRNFSAPVNLSFDYSNDDLAFLIQHETNGFNQWQATQTLLERILLEDHQADTYIQAIKNTLPDLVNKDPLLASRLFDVPSESYLGSRIDQDYEPGLVREKREAVINRLARELGSFWKETYLALDPDLQKEFSLAMGVRALKNIMLNMLARQGDESAFDLAYQQYQQTGNMTERLGALRVLVWNDAPQAQSVLDDFYNRFKDEALSLDQWFTIQSSNPNATAETIEYLTKHPDYDLGTPNRIRSVSGGLSNSPVNTWSFGVEHFINLATYLDEKNPILGSRLLQVLSRWYTLAEPQRSQVQQALKAMQPKVKSKNVSETLNSLLSI</sequence>
<dbReference type="NCBIfam" id="TIGR02414">
    <property type="entry name" value="pepN_proteo"/>
    <property type="match status" value="1"/>
</dbReference>
<dbReference type="PANTHER" id="PTHR46322:SF1">
    <property type="entry name" value="PUROMYCIN-SENSITIVE AMINOPEPTIDASE"/>
    <property type="match status" value="1"/>
</dbReference>
<evidence type="ECO:0000256" key="2">
    <source>
        <dbReference type="ARBA" id="ARBA00001947"/>
    </source>
</evidence>
<evidence type="ECO:0000256" key="12">
    <source>
        <dbReference type="NCBIfam" id="TIGR02414"/>
    </source>
</evidence>
<dbReference type="Gene3D" id="1.25.50.10">
    <property type="entry name" value="Peptidase M1, alanyl aminopeptidase, C-terminal domain"/>
    <property type="match status" value="1"/>
</dbReference>
<dbReference type="Pfam" id="PF01433">
    <property type="entry name" value="Peptidase_M1"/>
    <property type="match status" value="1"/>
</dbReference>
<reference evidence="17" key="1">
    <citation type="submission" date="2020-07" db="EMBL/GenBank/DDBJ databases">
        <title>Acinetobacter junii strain YR7 chromosome and plasmid pNDM-YR7.</title>
        <authorList>
            <person name="Tang B."/>
        </authorList>
    </citation>
    <scope>NUCLEOTIDE SEQUENCE</scope>
    <source>
        <strain evidence="17">YR7</strain>
    </source>
</reference>
<evidence type="ECO:0000259" key="16">
    <source>
        <dbReference type="Pfam" id="PF17900"/>
    </source>
</evidence>
<dbReference type="InterPro" id="IPR014782">
    <property type="entry name" value="Peptidase_M1_dom"/>
</dbReference>
<dbReference type="EMBL" id="CP059558">
    <property type="protein sequence ID" value="QUY35548.1"/>
    <property type="molecule type" value="Genomic_DNA"/>
</dbReference>
<dbReference type="GO" id="GO:0016285">
    <property type="term" value="F:alanyl aminopeptidase activity"/>
    <property type="evidence" value="ECO:0007669"/>
    <property type="project" value="UniProtKB-EC"/>
</dbReference>
<dbReference type="PRINTS" id="PR00756">
    <property type="entry name" value="ALADIPTASE"/>
</dbReference>
<dbReference type="RefSeq" id="WP_212638406.1">
    <property type="nucleotide sequence ID" value="NZ_CP059558.1"/>
</dbReference>
<dbReference type="SUPFAM" id="SSF55486">
    <property type="entry name" value="Metalloproteases ('zincins'), catalytic domain"/>
    <property type="match status" value="1"/>
</dbReference>
<dbReference type="InterPro" id="IPR012779">
    <property type="entry name" value="Peptidase_M1_pepN"/>
</dbReference>
<evidence type="ECO:0000313" key="18">
    <source>
        <dbReference type="Proteomes" id="UP000679388"/>
    </source>
</evidence>
<evidence type="ECO:0000256" key="9">
    <source>
        <dbReference type="ARBA" id="ARBA00022801"/>
    </source>
</evidence>
<name>A0AAX1MDP1_ACIJU</name>
<dbReference type="InterPro" id="IPR045357">
    <property type="entry name" value="Aminopeptidase_N-like_N"/>
</dbReference>
<dbReference type="PANTHER" id="PTHR46322">
    <property type="entry name" value="PUROMYCIN-SENSITIVE AMINOPEPTIDASE"/>
    <property type="match status" value="1"/>
</dbReference>
<dbReference type="Proteomes" id="UP000679388">
    <property type="component" value="Chromosome"/>
</dbReference>
<feature type="domain" description="Peptidase M1 alanyl aminopeptidase C-terminal" evidence="15">
    <location>
        <begin position="560"/>
        <end position="865"/>
    </location>
</feature>